<evidence type="ECO:0000256" key="1">
    <source>
        <dbReference type="SAM" id="MobiDB-lite"/>
    </source>
</evidence>
<proteinExistence type="predicted"/>
<keyword evidence="2" id="KW-1185">Reference proteome</keyword>
<feature type="compositionally biased region" description="Basic and acidic residues" evidence="1">
    <location>
        <begin position="122"/>
        <end position="131"/>
    </location>
</feature>
<dbReference type="GeneID" id="110797942"/>
<evidence type="ECO:0000313" key="2">
    <source>
        <dbReference type="Proteomes" id="UP000813463"/>
    </source>
</evidence>
<evidence type="ECO:0000313" key="3">
    <source>
        <dbReference type="RefSeq" id="XP_021858769.1"/>
    </source>
</evidence>
<gene>
    <name evidence="3" type="primary">LOC110797942</name>
</gene>
<dbReference type="Proteomes" id="UP000813463">
    <property type="component" value="Chromosome 3"/>
</dbReference>
<reference evidence="3" key="2">
    <citation type="submission" date="2025-08" db="UniProtKB">
        <authorList>
            <consortium name="RefSeq"/>
        </authorList>
    </citation>
    <scope>IDENTIFICATION</scope>
    <source>
        <tissue evidence="3">Leaf</tissue>
    </source>
</reference>
<accession>A0A9R0J2L4</accession>
<feature type="compositionally biased region" description="Polar residues" evidence="1">
    <location>
        <begin position="229"/>
        <end position="238"/>
    </location>
</feature>
<organism evidence="2 3">
    <name type="scientific">Spinacia oleracea</name>
    <name type="common">Spinach</name>
    <dbReference type="NCBI Taxonomy" id="3562"/>
    <lineage>
        <taxon>Eukaryota</taxon>
        <taxon>Viridiplantae</taxon>
        <taxon>Streptophyta</taxon>
        <taxon>Embryophyta</taxon>
        <taxon>Tracheophyta</taxon>
        <taxon>Spermatophyta</taxon>
        <taxon>Magnoliopsida</taxon>
        <taxon>eudicotyledons</taxon>
        <taxon>Gunneridae</taxon>
        <taxon>Pentapetalae</taxon>
        <taxon>Caryophyllales</taxon>
        <taxon>Chenopodiaceae</taxon>
        <taxon>Chenopodioideae</taxon>
        <taxon>Anserineae</taxon>
        <taxon>Spinacia</taxon>
    </lineage>
</organism>
<dbReference type="RefSeq" id="XP_021858769.1">
    <property type="nucleotide sequence ID" value="XM_022003077.2"/>
</dbReference>
<feature type="region of interest" description="Disordered" evidence="1">
    <location>
        <begin position="122"/>
        <end position="250"/>
    </location>
</feature>
<sequence length="250" mass="27908">MDVYNSETMVITPHTLYSWDWNFLTTRSYDYWWEHTPLTEVNTISSALSRFRTAVSKARGRKKSLPIVCKLCNVHVDFSRPVGSLMLLPEVESGDRRSPIDDKLRTEVVKHTKVASFRIKRHCPEPLENKRPSRKRQLVQSQTIPDVAASVPNTLSKGELYEDGHLLSDMKRRRQENSSPDSKASSVEPLHTSVESAQKASKASSAEPLHTSVVSSDSKASLAEPLHTSVESPNSKASSAEPLHTSVEST</sequence>
<protein>
    <submittedName>
        <fullName evidence="3">Uncharacterized protein isoform X2</fullName>
    </submittedName>
</protein>
<feature type="compositionally biased region" description="Basic and acidic residues" evidence="1">
    <location>
        <begin position="159"/>
        <end position="170"/>
    </location>
</feature>
<dbReference type="AlphaFoldDB" id="A0A9R0J2L4"/>
<name>A0A9R0J2L4_SPIOL</name>
<reference evidence="2" key="1">
    <citation type="journal article" date="2021" name="Nat. Commun.">
        <title>Genomic analyses provide insights into spinach domestication and the genetic basis of agronomic traits.</title>
        <authorList>
            <person name="Cai X."/>
            <person name="Sun X."/>
            <person name="Xu C."/>
            <person name="Sun H."/>
            <person name="Wang X."/>
            <person name="Ge C."/>
            <person name="Zhang Z."/>
            <person name="Wang Q."/>
            <person name="Fei Z."/>
            <person name="Jiao C."/>
            <person name="Wang Q."/>
        </authorList>
    </citation>
    <scope>NUCLEOTIDE SEQUENCE [LARGE SCALE GENOMIC DNA]</scope>
    <source>
        <strain evidence="2">cv. Varoflay</strain>
    </source>
</reference>
<feature type="compositionally biased region" description="Low complexity" evidence="1">
    <location>
        <begin position="196"/>
        <end position="206"/>
    </location>
</feature>